<evidence type="ECO:0000256" key="3">
    <source>
        <dbReference type="RuleBase" id="RU361235"/>
    </source>
</evidence>
<dbReference type="InterPro" id="IPR050309">
    <property type="entry name" value="Type-B_Carboxylest/Lipase"/>
</dbReference>
<dbReference type="RefSeq" id="XP_033393902.1">
    <property type="nucleotide sequence ID" value="XM_033539312.1"/>
</dbReference>
<name>A0A6A6B1X9_9PEZI</name>
<dbReference type="Proteomes" id="UP000799438">
    <property type="component" value="Unassembled WGS sequence"/>
</dbReference>
<organism evidence="5 6">
    <name type="scientific">Aplosporella prunicola CBS 121167</name>
    <dbReference type="NCBI Taxonomy" id="1176127"/>
    <lineage>
        <taxon>Eukaryota</taxon>
        <taxon>Fungi</taxon>
        <taxon>Dikarya</taxon>
        <taxon>Ascomycota</taxon>
        <taxon>Pezizomycotina</taxon>
        <taxon>Dothideomycetes</taxon>
        <taxon>Dothideomycetes incertae sedis</taxon>
        <taxon>Botryosphaeriales</taxon>
        <taxon>Aplosporellaceae</taxon>
        <taxon>Aplosporella</taxon>
    </lineage>
</organism>
<feature type="signal peptide" evidence="3">
    <location>
        <begin position="1"/>
        <end position="23"/>
    </location>
</feature>
<accession>A0A6A6B1X9</accession>
<keyword evidence="3" id="KW-0732">Signal</keyword>
<keyword evidence="6" id="KW-1185">Reference proteome</keyword>
<dbReference type="EMBL" id="ML995497">
    <property type="protein sequence ID" value="KAF2138189.1"/>
    <property type="molecule type" value="Genomic_DNA"/>
</dbReference>
<gene>
    <name evidence="5" type="ORF">K452DRAFT_277181</name>
</gene>
<dbReference type="InterPro" id="IPR002018">
    <property type="entry name" value="CarbesteraseB"/>
</dbReference>
<dbReference type="PROSITE" id="PS00941">
    <property type="entry name" value="CARBOXYLESTERASE_B_2"/>
    <property type="match status" value="1"/>
</dbReference>
<dbReference type="Pfam" id="PF00135">
    <property type="entry name" value="COesterase"/>
    <property type="match status" value="1"/>
</dbReference>
<dbReference type="InterPro" id="IPR019826">
    <property type="entry name" value="Carboxylesterase_B_AS"/>
</dbReference>
<feature type="chain" id="PRO_5025711763" description="Carboxylic ester hydrolase" evidence="3">
    <location>
        <begin position="24"/>
        <end position="568"/>
    </location>
</feature>
<dbReference type="EC" id="3.1.1.-" evidence="3"/>
<dbReference type="InterPro" id="IPR019819">
    <property type="entry name" value="Carboxylesterase_B_CS"/>
</dbReference>
<sequence>MAAYHSYFVALSIFLLFASKAAAKASNHPFVTILNKTYEGISTTLLTEEFRGIRYGQSPTGGLRFTRPQPFDPTGRIDARHYGPGCPQGLQYTTEESQDEDCLFLNIVRPSLRSKEPLPVICWLHGGAYRTGQASLYNGTALVSQSIQLGLPVIYVGINYRLNGFGFLASSKLLQSGDVNLGLHDQELALRWISRNIAWFGGNKDRITLFGESAGSAETWAHIVRQERSAESLFQGAALISGAPGGIWPHVDDAALYDAAFQNLVDTTGCRSATNEVDCLRRQDFKKLDNIFNGINSTWEKSFKYSIGIVKDEYWFNSSAWQSLIDQKFADLPLLVGYNHDEGTRLYDCTHQSMQAIDLIRDAAYAFNDSTLQWALSLYATYLEILNISLIDVTAGGRYASSSNQITTFFYTDLYFASGVQKVLDVVSKSQNIWGYRFDQMPPYSAINLSYGYPGTSVAKAACMGTYHSSMLSYLFGDVQSLVDATVYDKRLSKFIMEGWLSFATYGYPKIQNSTQFTWDPYNYQGKILDLKLNKDAKPTMLKNVFREKSLALISKKVSESQELYTPV</sequence>
<evidence type="ECO:0000313" key="5">
    <source>
        <dbReference type="EMBL" id="KAF2138189.1"/>
    </source>
</evidence>
<dbReference type="GeneID" id="54296808"/>
<evidence type="ECO:0000256" key="2">
    <source>
        <dbReference type="ARBA" id="ARBA00022801"/>
    </source>
</evidence>
<dbReference type="PANTHER" id="PTHR11559">
    <property type="entry name" value="CARBOXYLESTERASE"/>
    <property type="match status" value="1"/>
</dbReference>
<feature type="domain" description="Carboxylesterase type B" evidence="4">
    <location>
        <begin position="46"/>
        <end position="537"/>
    </location>
</feature>
<comment type="similarity">
    <text evidence="1 3">Belongs to the type-B carboxylesterase/lipase family.</text>
</comment>
<reference evidence="5" key="1">
    <citation type="journal article" date="2020" name="Stud. Mycol.">
        <title>101 Dothideomycetes genomes: a test case for predicting lifestyles and emergence of pathogens.</title>
        <authorList>
            <person name="Haridas S."/>
            <person name="Albert R."/>
            <person name="Binder M."/>
            <person name="Bloem J."/>
            <person name="Labutti K."/>
            <person name="Salamov A."/>
            <person name="Andreopoulos B."/>
            <person name="Baker S."/>
            <person name="Barry K."/>
            <person name="Bills G."/>
            <person name="Bluhm B."/>
            <person name="Cannon C."/>
            <person name="Castanera R."/>
            <person name="Culley D."/>
            <person name="Daum C."/>
            <person name="Ezra D."/>
            <person name="Gonzalez J."/>
            <person name="Henrissat B."/>
            <person name="Kuo A."/>
            <person name="Liang C."/>
            <person name="Lipzen A."/>
            <person name="Lutzoni F."/>
            <person name="Magnuson J."/>
            <person name="Mondo S."/>
            <person name="Nolan M."/>
            <person name="Ohm R."/>
            <person name="Pangilinan J."/>
            <person name="Park H.-J."/>
            <person name="Ramirez L."/>
            <person name="Alfaro M."/>
            <person name="Sun H."/>
            <person name="Tritt A."/>
            <person name="Yoshinaga Y."/>
            <person name="Zwiers L.-H."/>
            <person name="Turgeon B."/>
            <person name="Goodwin S."/>
            <person name="Spatafora J."/>
            <person name="Crous P."/>
            <person name="Grigoriev I."/>
        </authorList>
    </citation>
    <scope>NUCLEOTIDE SEQUENCE</scope>
    <source>
        <strain evidence="5">CBS 121167</strain>
    </source>
</reference>
<dbReference type="PROSITE" id="PS00122">
    <property type="entry name" value="CARBOXYLESTERASE_B_1"/>
    <property type="match status" value="1"/>
</dbReference>
<dbReference type="AlphaFoldDB" id="A0A6A6B1X9"/>
<proteinExistence type="inferred from homology"/>
<evidence type="ECO:0000313" key="6">
    <source>
        <dbReference type="Proteomes" id="UP000799438"/>
    </source>
</evidence>
<dbReference type="InterPro" id="IPR029058">
    <property type="entry name" value="AB_hydrolase_fold"/>
</dbReference>
<keyword evidence="2 3" id="KW-0378">Hydrolase</keyword>
<protein>
    <recommendedName>
        <fullName evidence="3">Carboxylic ester hydrolase</fullName>
        <ecNumber evidence="3">3.1.1.-</ecNumber>
    </recommendedName>
</protein>
<evidence type="ECO:0000256" key="1">
    <source>
        <dbReference type="ARBA" id="ARBA00005964"/>
    </source>
</evidence>
<dbReference type="GO" id="GO:0016787">
    <property type="term" value="F:hydrolase activity"/>
    <property type="evidence" value="ECO:0007669"/>
    <property type="project" value="UniProtKB-KW"/>
</dbReference>
<dbReference type="OrthoDB" id="408631at2759"/>
<evidence type="ECO:0000259" key="4">
    <source>
        <dbReference type="Pfam" id="PF00135"/>
    </source>
</evidence>
<dbReference type="SUPFAM" id="SSF53474">
    <property type="entry name" value="alpha/beta-Hydrolases"/>
    <property type="match status" value="1"/>
</dbReference>
<dbReference type="Gene3D" id="3.40.50.1820">
    <property type="entry name" value="alpha/beta hydrolase"/>
    <property type="match status" value="1"/>
</dbReference>